<gene>
    <name evidence="2" type="ORF">BTO32_15245</name>
</gene>
<feature type="region of interest" description="Disordered" evidence="1">
    <location>
        <begin position="43"/>
        <end position="135"/>
    </location>
</feature>
<feature type="compositionally biased region" description="Polar residues" evidence="1">
    <location>
        <begin position="273"/>
        <end position="282"/>
    </location>
</feature>
<dbReference type="STRING" id="135739.BTO32_15245"/>
<reference evidence="2 3" key="1">
    <citation type="submission" date="2016-12" db="EMBL/GenBank/DDBJ databases">
        <title>Marinobacter lutaoensis whole genome sequencing.</title>
        <authorList>
            <person name="Verma A."/>
            <person name="Krishnamurthi S."/>
        </authorList>
    </citation>
    <scope>NUCLEOTIDE SEQUENCE [LARGE SCALE GENOMIC DNA]</scope>
    <source>
        <strain evidence="2 3">T5054</strain>
    </source>
</reference>
<evidence type="ECO:0000313" key="2">
    <source>
        <dbReference type="EMBL" id="ONF42561.1"/>
    </source>
</evidence>
<sequence>MADEKQKNSGNEKDQVDLFSAIIKGAEDNNDEFLELTELPDDVVFGGASGEEPVAEEKQTEASGKSVEAPAQRANDTKATGASASSDSATKPQNSDNVVKFTKPGKGAGTGLADTKASAEQPKVTQNSQPKSRVKAEVAEKAAAFRAAAAKAPLIRGWDAGLVKYDAAQKRLVPANKEAAVELLKKGSTVNINVLYPGQAQWLPVKFGQDPKTGEIRIEPNHDEKPQKYQPLTELPEPDRFRLSPTTTPMQKFSLSPEVESELASKIEESNRNQDPSVSPSAENKKQQAHDPSQYTPGTLLVGSAMNMVSSLLKGIVDLIKRLFNLGTKVVSNLKDQLKDLSNKRKTVFRNPMMGRKKLLAGAYESIEAKSKASVDASGVDGVAEKLKHRIQHANQALAQETDLIFQEFGDAYQRSTRILHEGLGTNEAGASLIQSNSDFLERYESRSDTDKMNVESGIRGIKQATKVLSRGVVALTTDDRLDLLTAERRQELLQTISARMTERPKSNALEESALKHAVDPNNQDAGPLQEALAQDMKPAQESVAAKMQEASAEVLEQTLLQQMQQNQGTEQNNARYGDRFFGEGLTPRPV</sequence>
<dbReference type="EMBL" id="MSCW01000009">
    <property type="protein sequence ID" value="ONF42561.1"/>
    <property type="molecule type" value="Genomic_DNA"/>
</dbReference>
<feature type="region of interest" description="Disordered" evidence="1">
    <location>
        <begin position="213"/>
        <end position="297"/>
    </location>
</feature>
<comment type="caution">
    <text evidence="2">The sequence shown here is derived from an EMBL/GenBank/DDBJ whole genome shotgun (WGS) entry which is preliminary data.</text>
</comment>
<name>A0A1V2DQ97_9GAMM</name>
<organism evidence="2 3">
    <name type="scientific">Marinobacter lutaoensis</name>
    <dbReference type="NCBI Taxonomy" id="135739"/>
    <lineage>
        <taxon>Bacteria</taxon>
        <taxon>Pseudomonadati</taxon>
        <taxon>Pseudomonadota</taxon>
        <taxon>Gammaproteobacteria</taxon>
        <taxon>Pseudomonadales</taxon>
        <taxon>Marinobacteraceae</taxon>
        <taxon>Marinobacter</taxon>
    </lineage>
</organism>
<protein>
    <submittedName>
        <fullName evidence="2">Uncharacterized protein</fullName>
    </submittedName>
</protein>
<feature type="compositionally biased region" description="Polar residues" evidence="1">
    <location>
        <begin position="244"/>
        <end position="254"/>
    </location>
</feature>
<feature type="compositionally biased region" description="Low complexity" evidence="1">
    <location>
        <begin position="77"/>
        <end position="91"/>
    </location>
</feature>
<feature type="compositionally biased region" description="Low complexity" evidence="1">
    <location>
        <begin position="564"/>
        <end position="574"/>
    </location>
</feature>
<evidence type="ECO:0000256" key="1">
    <source>
        <dbReference type="SAM" id="MobiDB-lite"/>
    </source>
</evidence>
<dbReference type="RefSeq" id="WP_076725506.1">
    <property type="nucleotide sequence ID" value="NZ_MSCW01000009.1"/>
</dbReference>
<dbReference type="AlphaFoldDB" id="A0A1V2DQ97"/>
<feature type="compositionally biased region" description="Basic and acidic residues" evidence="1">
    <location>
        <begin position="213"/>
        <end position="227"/>
    </location>
</feature>
<keyword evidence="3" id="KW-1185">Reference proteome</keyword>
<feature type="compositionally biased region" description="Basic and acidic residues" evidence="1">
    <location>
        <begin position="263"/>
        <end position="272"/>
    </location>
</feature>
<proteinExistence type="predicted"/>
<feature type="region of interest" description="Disordered" evidence="1">
    <location>
        <begin position="564"/>
        <end position="591"/>
    </location>
</feature>
<evidence type="ECO:0000313" key="3">
    <source>
        <dbReference type="Proteomes" id="UP000189339"/>
    </source>
</evidence>
<dbReference type="Proteomes" id="UP000189339">
    <property type="component" value="Unassembled WGS sequence"/>
</dbReference>
<accession>A0A1V2DQ97</accession>